<protein>
    <submittedName>
        <fullName evidence="1">Uncharacterized protein</fullName>
    </submittedName>
</protein>
<reference evidence="1 2" key="1">
    <citation type="journal article" date="2021" name="Plant Biotechnol. J.">
        <title>Multi-omics assisted identification of the key and species-specific regulatory components of drought-tolerant mechanisms in Gossypium stocksii.</title>
        <authorList>
            <person name="Yu D."/>
            <person name="Ke L."/>
            <person name="Zhang D."/>
            <person name="Wu Y."/>
            <person name="Sun Y."/>
            <person name="Mei J."/>
            <person name="Sun J."/>
            <person name="Sun Y."/>
        </authorList>
    </citation>
    <scope>NUCLEOTIDE SEQUENCE [LARGE SCALE GENOMIC DNA]</scope>
    <source>
        <strain evidence="2">cv. E1</strain>
        <tissue evidence="1">Leaf</tissue>
    </source>
</reference>
<gene>
    <name evidence="1" type="ORF">J1N35_010015</name>
</gene>
<evidence type="ECO:0000313" key="2">
    <source>
        <dbReference type="Proteomes" id="UP000828251"/>
    </source>
</evidence>
<comment type="caution">
    <text evidence="1">The sequence shown here is derived from an EMBL/GenBank/DDBJ whole genome shotgun (WGS) entry which is preliminary data.</text>
</comment>
<keyword evidence="2" id="KW-1185">Reference proteome</keyword>
<dbReference type="EMBL" id="JAIQCV010000004">
    <property type="protein sequence ID" value="KAH1106247.1"/>
    <property type="molecule type" value="Genomic_DNA"/>
</dbReference>
<dbReference type="Proteomes" id="UP000828251">
    <property type="component" value="Unassembled WGS sequence"/>
</dbReference>
<dbReference type="AlphaFoldDB" id="A0A9D3W0B7"/>
<evidence type="ECO:0000313" key="1">
    <source>
        <dbReference type="EMBL" id="KAH1106247.1"/>
    </source>
</evidence>
<name>A0A9D3W0B7_9ROSI</name>
<accession>A0A9D3W0B7</accession>
<organism evidence="1 2">
    <name type="scientific">Gossypium stocksii</name>
    <dbReference type="NCBI Taxonomy" id="47602"/>
    <lineage>
        <taxon>Eukaryota</taxon>
        <taxon>Viridiplantae</taxon>
        <taxon>Streptophyta</taxon>
        <taxon>Embryophyta</taxon>
        <taxon>Tracheophyta</taxon>
        <taxon>Spermatophyta</taxon>
        <taxon>Magnoliopsida</taxon>
        <taxon>eudicotyledons</taxon>
        <taxon>Gunneridae</taxon>
        <taxon>Pentapetalae</taxon>
        <taxon>rosids</taxon>
        <taxon>malvids</taxon>
        <taxon>Malvales</taxon>
        <taxon>Malvaceae</taxon>
        <taxon>Malvoideae</taxon>
        <taxon>Gossypium</taxon>
    </lineage>
</organism>
<sequence>MPYYGLIPLRAYAMKLPDFFSISSLLIIDSVLKETITTKTLPTLPSHAFSPQKTINFIAALDKIVISNKGRQ</sequence>
<proteinExistence type="predicted"/>